<dbReference type="SMART" id="SM01004">
    <property type="entry name" value="ALAD"/>
    <property type="match status" value="1"/>
</dbReference>
<dbReference type="PANTHER" id="PTHR11458:SF0">
    <property type="entry name" value="DELTA-AMINOLEVULINIC ACID DEHYDRATASE"/>
    <property type="match status" value="1"/>
</dbReference>
<protein>
    <recommendedName>
        <fullName evidence="10">Delta-aminolevulinic acid dehydratase</fullName>
        <ecNumber evidence="10">4.2.1.24</ecNumber>
    </recommendedName>
</protein>
<evidence type="ECO:0000256" key="4">
    <source>
        <dbReference type="ARBA" id="ARBA00023133"/>
    </source>
</evidence>
<evidence type="ECO:0000256" key="2">
    <source>
        <dbReference type="ARBA" id="ARBA00008055"/>
    </source>
</evidence>
<accession>A0AAV5FXT1</accession>
<evidence type="ECO:0000256" key="8">
    <source>
        <dbReference type="ARBA" id="ARBA00025628"/>
    </source>
</evidence>
<proteinExistence type="inferred from homology"/>
<comment type="pathway">
    <text evidence="1">Porphyrin-containing compound metabolism; protoporphyrin-IX biosynthesis; coproporphyrinogen-III from 5-aminolevulinate: step 1/4.</text>
</comment>
<dbReference type="Gene3D" id="3.20.20.70">
    <property type="entry name" value="Aldolase class I"/>
    <property type="match status" value="2"/>
</dbReference>
<evidence type="ECO:0000256" key="3">
    <source>
        <dbReference type="ARBA" id="ARBA00022533"/>
    </source>
</evidence>
<dbReference type="InterPro" id="IPR013785">
    <property type="entry name" value="Aldolase_TIM"/>
</dbReference>
<keyword evidence="13" id="KW-1185">Reference proteome</keyword>
<name>A0AAV5FXT1_ELECO</name>
<feature type="region of interest" description="Disordered" evidence="11">
    <location>
        <begin position="74"/>
        <end position="110"/>
    </location>
</feature>
<evidence type="ECO:0000256" key="11">
    <source>
        <dbReference type="SAM" id="MobiDB-lite"/>
    </source>
</evidence>
<evidence type="ECO:0000313" key="13">
    <source>
        <dbReference type="Proteomes" id="UP001054889"/>
    </source>
</evidence>
<comment type="function">
    <text evidence="8">Catalyzes an early step in the biosynthesis of tetrapyrroles. Binds two molecules of 5-aminolevulinate per subunit, each at a distinct site, and catalyzes their condensation to form porphobilinogen.</text>
</comment>
<keyword evidence="7 10" id="KW-0627">Porphyrin biosynthesis</keyword>
<dbReference type="EMBL" id="BQKI01000097">
    <property type="protein sequence ID" value="GJN39295.1"/>
    <property type="molecule type" value="Genomic_DNA"/>
</dbReference>
<evidence type="ECO:0000256" key="6">
    <source>
        <dbReference type="ARBA" id="ARBA00023239"/>
    </source>
</evidence>
<dbReference type="SUPFAM" id="SSF51569">
    <property type="entry name" value="Aldolase"/>
    <property type="match status" value="1"/>
</dbReference>
<dbReference type="InterPro" id="IPR001731">
    <property type="entry name" value="ALAD"/>
</dbReference>
<organism evidence="12 13">
    <name type="scientific">Eleusine coracana subsp. coracana</name>
    <dbReference type="NCBI Taxonomy" id="191504"/>
    <lineage>
        <taxon>Eukaryota</taxon>
        <taxon>Viridiplantae</taxon>
        <taxon>Streptophyta</taxon>
        <taxon>Embryophyta</taxon>
        <taxon>Tracheophyta</taxon>
        <taxon>Spermatophyta</taxon>
        <taxon>Magnoliopsida</taxon>
        <taxon>Liliopsida</taxon>
        <taxon>Poales</taxon>
        <taxon>Poaceae</taxon>
        <taxon>PACMAD clade</taxon>
        <taxon>Chloridoideae</taxon>
        <taxon>Cynodonteae</taxon>
        <taxon>Eleusininae</taxon>
        <taxon>Eleusine</taxon>
    </lineage>
</organism>
<dbReference type="GO" id="GO:0005829">
    <property type="term" value="C:cytosol"/>
    <property type="evidence" value="ECO:0007669"/>
    <property type="project" value="TreeGrafter"/>
</dbReference>
<comment type="similarity">
    <text evidence="2">Belongs to the ALAD family.</text>
</comment>
<evidence type="ECO:0000256" key="10">
    <source>
        <dbReference type="RuleBase" id="RU000515"/>
    </source>
</evidence>
<evidence type="ECO:0000256" key="9">
    <source>
        <dbReference type="ARBA" id="ARBA00047651"/>
    </source>
</evidence>
<reference evidence="12" key="2">
    <citation type="submission" date="2021-12" db="EMBL/GenBank/DDBJ databases">
        <title>Resequencing data analysis of finger millet.</title>
        <authorList>
            <person name="Hatakeyama M."/>
            <person name="Aluri S."/>
            <person name="Balachadran M.T."/>
            <person name="Sivarajan S.R."/>
            <person name="Poveda L."/>
            <person name="Shimizu-Inatsugi R."/>
            <person name="Schlapbach R."/>
            <person name="Sreeman S.M."/>
            <person name="Shimizu K.K."/>
        </authorList>
    </citation>
    <scope>NUCLEOTIDE SEQUENCE</scope>
</reference>
<evidence type="ECO:0000256" key="7">
    <source>
        <dbReference type="ARBA" id="ARBA00023244"/>
    </source>
</evidence>
<keyword evidence="3" id="KW-0021">Allosteric enzyme</keyword>
<comment type="caution">
    <text evidence="12">The sequence shown here is derived from an EMBL/GenBank/DDBJ whole genome shotgun (WGS) entry which is preliminary data.</text>
</comment>
<dbReference type="InterPro" id="IPR030656">
    <property type="entry name" value="ALAD_AS"/>
</dbReference>
<reference evidence="12" key="1">
    <citation type="journal article" date="2018" name="DNA Res.">
        <title>Multiple hybrid de novo genome assembly of finger millet, an orphan allotetraploid crop.</title>
        <authorList>
            <person name="Hatakeyama M."/>
            <person name="Aluri S."/>
            <person name="Balachadran M.T."/>
            <person name="Sivarajan S.R."/>
            <person name="Patrignani A."/>
            <person name="Gruter S."/>
            <person name="Poveda L."/>
            <person name="Shimizu-Inatsugi R."/>
            <person name="Baeten J."/>
            <person name="Francoijs K.J."/>
            <person name="Nataraja K.N."/>
            <person name="Reddy Y.A.N."/>
            <person name="Phadnis S."/>
            <person name="Ravikumar R.L."/>
            <person name="Schlapbach R."/>
            <person name="Sreeman S.M."/>
            <person name="Shimizu K.K."/>
        </authorList>
    </citation>
    <scope>NUCLEOTIDE SEQUENCE</scope>
</reference>
<keyword evidence="6 10" id="KW-0456">Lyase</keyword>
<dbReference type="AlphaFoldDB" id="A0AAV5FXT1"/>
<dbReference type="Proteomes" id="UP001054889">
    <property type="component" value="Unassembled WGS sequence"/>
</dbReference>
<dbReference type="GO" id="GO:0008270">
    <property type="term" value="F:zinc ion binding"/>
    <property type="evidence" value="ECO:0007669"/>
    <property type="project" value="TreeGrafter"/>
</dbReference>
<comment type="subunit">
    <text evidence="10">Homooctamer.</text>
</comment>
<dbReference type="PROSITE" id="PS00169">
    <property type="entry name" value="D_ALA_DEHYDRATASE"/>
    <property type="match status" value="1"/>
</dbReference>
<dbReference type="Pfam" id="PF00490">
    <property type="entry name" value="ALAD"/>
    <property type="match status" value="1"/>
</dbReference>
<keyword evidence="5" id="KW-0149">Chlorophyll biosynthesis</keyword>
<evidence type="ECO:0000313" key="12">
    <source>
        <dbReference type="EMBL" id="GJN39295.1"/>
    </source>
</evidence>
<evidence type="ECO:0000256" key="1">
    <source>
        <dbReference type="ARBA" id="ARBA00004694"/>
    </source>
</evidence>
<sequence length="358" mass="39040">MASTVSFFPTNVQMLQTRSGHTHAAFGTCSAVPRKGPRMRSTAVRVSSEQEAAAAVRAPSGRTIEECEADAVAGRFPAPPPFSRPKAPEGTPEIRPLDMAKRPRRNRRSPALRAAFQETSISPANLVLPLFIHEGEDDAPIGAMPGCFRLGWRHGLLDEVYKSRDVGVNSFVLFPKVPDALKSQTGDEAYNDNGLVPRTIRLLKDKFPDIVIYTDVALDPYSSDGHDGIVREDGVIMNDETVYQLCKQAVSQMNPANYREALLETAADEAEGADILLVKPGLPYLDIIRLLRDNSALPIAAYQVSGEYSMIKAGGALDMIDEQKVMMESLMCLRRAGADIILTYFARQAASVLCGMGK</sequence>
<dbReference type="GO" id="GO:0004655">
    <property type="term" value="F:porphobilinogen synthase activity"/>
    <property type="evidence" value="ECO:0007669"/>
    <property type="project" value="UniProtKB-EC"/>
</dbReference>
<dbReference type="EC" id="4.2.1.24" evidence="10"/>
<dbReference type="GO" id="GO:0015995">
    <property type="term" value="P:chlorophyll biosynthetic process"/>
    <property type="evidence" value="ECO:0007669"/>
    <property type="project" value="UniProtKB-KW"/>
</dbReference>
<gene>
    <name evidence="12" type="primary">gb28404</name>
    <name evidence="12" type="ORF">PR202_gb28404</name>
</gene>
<evidence type="ECO:0000256" key="5">
    <source>
        <dbReference type="ARBA" id="ARBA00023171"/>
    </source>
</evidence>
<keyword evidence="4" id="KW-0350">Heme biosynthesis</keyword>
<dbReference type="PANTHER" id="PTHR11458">
    <property type="entry name" value="DELTA-AMINOLEVULINIC ACID DEHYDRATASE"/>
    <property type="match status" value="1"/>
</dbReference>
<dbReference type="GO" id="GO:0006783">
    <property type="term" value="P:heme biosynthetic process"/>
    <property type="evidence" value="ECO:0007669"/>
    <property type="project" value="UniProtKB-KW"/>
</dbReference>
<comment type="catalytic activity">
    <reaction evidence="9 10">
        <text>2 5-aminolevulinate = porphobilinogen + 2 H2O + H(+)</text>
        <dbReference type="Rhea" id="RHEA:24064"/>
        <dbReference type="ChEBI" id="CHEBI:15377"/>
        <dbReference type="ChEBI" id="CHEBI:15378"/>
        <dbReference type="ChEBI" id="CHEBI:58126"/>
        <dbReference type="ChEBI" id="CHEBI:356416"/>
        <dbReference type="EC" id="4.2.1.24"/>
    </reaction>
</comment>